<sequence>MKGSMFTMTVALVGAGVHALLFAVTQAGLIVGILLIDLGAVATNFTLRLLPECSNLGQARSLMELASATG</sequence>
<evidence type="ECO:0000313" key="1">
    <source>
        <dbReference type="EMBL" id="KAI9911366.1"/>
    </source>
</evidence>
<proteinExistence type="predicted"/>
<gene>
    <name evidence="1" type="ORF">PsorP6_009266</name>
</gene>
<comment type="caution">
    <text evidence="1">The sequence shown here is derived from an EMBL/GenBank/DDBJ whole genome shotgun (WGS) entry which is preliminary data.</text>
</comment>
<accession>A0ACC0VZ58</accession>
<keyword evidence="2" id="KW-1185">Reference proteome</keyword>
<name>A0ACC0VZ58_9STRA</name>
<protein>
    <submittedName>
        <fullName evidence="1">Uncharacterized protein</fullName>
    </submittedName>
</protein>
<dbReference type="EMBL" id="CM047584">
    <property type="protein sequence ID" value="KAI9911366.1"/>
    <property type="molecule type" value="Genomic_DNA"/>
</dbReference>
<dbReference type="Proteomes" id="UP001163321">
    <property type="component" value="Chromosome 5"/>
</dbReference>
<organism evidence="1 2">
    <name type="scientific">Peronosclerospora sorghi</name>
    <dbReference type="NCBI Taxonomy" id="230839"/>
    <lineage>
        <taxon>Eukaryota</taxon>
        <taxon>Sar</taxon>
        <taxon>Stramenopiles</taxon>
        <taxon>Oomycota</taxon>
        <taxon>Peronosporomycetes</taxon>
        <taxon>Peronosporales</taxon>
        <taxon>Peronosporaceae</taxon>
        <taxon>Peronosclerospora</taxon>
    </lineage>
</organism>
<evidence type="ECO:0000313" key="2">
    <source>
        <dbReference type="Proteomes" id="UP001163321"/>
    </source>
</evidence>
<reference evidence="1 2" key="1">
    <citation type="journal article" date="2022" name="bioRxiv">
        <title>The genome of the oomycete Peronosclerospora sorghi, a cosmopolitan pathogen of maize and sorghum, is inflated with dispersed pseudogenes.</title>
        <authorList>
            <person name="Fletcher K."/>
            <person name="Martin F."/>
            <person name="Isakeit T."/>
            <person name="Cavanaugh K."/>
            <person name="Magill C."/>
            <person name="Michelmore R."/>
        </authorList>
    </citation>
    <scope>NUCLEOTIDE SEQUENCE [LARGE SCALE GENOMIC DNA]</scope>
    <source>
        <strain evidence="1">P6</strain>
    </source>
</reference>